<evidence type="ECO:0000313" key="1">
    <source>
        <dbReference type="EMBL" id="CEH17648.1"/>
    </source>
</evidence>
<dbReference type="PANTHER" id="PTHR10826:SF1">
    <property type="entry name" value="COMPLEMENT COMPONENT 1 Q SUBCOMPONENT-BINDING PROTEIN, MITOCHONDRIAL"/>
    <property type="match status" value="1"/>
</dbReference>
<dbReference type="AlphaFoldDB" id="A0A0P1BLT3"/>
<proteinExistence type="predicted"/>
<dbReference type="InterPro" id="IPR003428">
    <property type="entry name" value="MAM33"/>
</dbReference>
<evidence type="ECO:0000313" key="2">
    <source>
        <dbReference type="Proteomes" id="UP000054845"/>
    </source>
</evidence>
<protein>
    <submittedName>
        <fullName evidence="1">Regulatory protein suaprga1</fullName>
    </submittedName>
</protein>
<organism evidence="1 2">
    <name type="scientific">Ceraceosorus bombacis</name>
    <dbReference type="NCBI Taxonomy" id="401625"/>
    <lineage>
        <taxon>Eukaryota</taxon>
        <taxon>Fungi</taxon>
        <taxon>Dikarya</taxon>
        <taxon>Basidiomycota</taxon>
        <taxon>Ustilaginomycotina</taxon>
        <taxon>Exobasidiomycetes</taxon>
        <taxon>Ceraceosorales</taxon>
        <taxon>Ceraceosoraceae</taxon>
        <taxon>Ceraceosorus</taxon>
    </lineage>
</organism>
<accession>A0A0P1BLT3</accession>
<dbReference type="Pfam" id="PF02330">
    <property type="entry name" value="MAM33"/>
    <property type="match status" value="1"/>
</dbReference>
<dbReference type="SUPFAM" id="SSF54529">
    <property type="entry name" value="Mitochondrial glycoprotein MAM33-like"/>
    <property type="match status" value="1"/>
</dbReference>
<dbReference type="OrthoDB" id="278212at2759"/>
<dbReference type="InterPro" id="IPR036561">
    <property type="entry name" value="MAM33_sf"/>
</dbReference>
<dbReference type="EMBL" id="CCYA01000265">
    <property type="protein sequence ID" value="CEH17648.1"/>
    <property type="molecule type" value="Genomic_DNA"/>
</dbReference>
<name>A0A0P1BLT3_9BASI</name>
<dbReference type="Gene3D" id="3.10.280.10">
    <property type="entry name" value="Mitochondrial glycoprotein"/>
    <property type="match status" value="1"/>
</dbReference>
<dbReference type="STRING" id="401625.A0A0P1BLT3"/>
<dbReference type="Proteomes" id="UP000054845">
    <property type="component" value="Unassembled WGS sequence"/>
</dbReference>
<dbReference type="GO" id="GO:0005759">
    <property type="term" value="C:mitochondrial matrix"/>
    <property type="evidence" value="ECO:0007669"/>
    <property type="project" value="InterPro"/>
</dbReference>
<dbReference type="GO" id="GO:0042256">
    <property type="term" value="P:cytosolic ribosome assembly"/>
    <property type="evidence" value="ECO:0007669"/>
    <property type="project" value="TreeGrafter"/>
</dbReference>
<dbReference type="PANTHER" id="PTHR10826">
    <property type="entry name" value="COMPLEMENT COMPONENT 1"/>
    <property type="match status" value="1"/>
</dbReference>
<sequence length="106" mass="12001">MHEGKGALTLDAQAEDGQFTVENISYYKDAKLATDLSADADWARRGLYIGPQFETLDENVQAQFEAFLNERGIDSDLARFVPDFAELKEQKEYCSWLENVKAFVDA</sequence>
<keyword evidence="2" id="KW-1185">Reference proteome</keyword>
<reference evidence="1 2" key="1">
    <citation type="submission" date="2014-09" db="EMBL/GenBank/DDBJ databases">
        <authorList>
            <person name="Magalhaes I.L.F."/>
            <person name="Oliveira U."/>
            <person name="Santos F.R."/>
            <person name="Vidigal T.H.D.A."/>
            <person name="Brescovit A.D."/>
            <person name="Santos A.J."/>
        </authorList>
    </citation>
    <scope>NUCLEOTIDE SEQUENCE [LARGE SCALE GENOMIC DNA]</scope>
</reference>